<dbReference type="Gene3D" id="2.40.128.130">
    <property type="entry name" value="Autotransporter beta-domain"/>
    <property type="match status" value="1"/>
</dbReference>
<feature type="signal peptide" evidence="1">
    <location>
        <begin position="1"/>
        <end position="32"/>
    </location>
</feature>
<feature type="domain" description="Autotransporter" evidence="2">
    <location>
        <begin position="692"/>
        <end position="962"/>
    </location>
</feature>
<dbReference type="EMBL" id="JALPRY010000012">
    <property type="protein sequence ID" value="MCK8780614.1"/>
    <property type="molecule type" value="Genomic_DNA"/>
</dbReference>
<dbReference type="NCBIfam" id="TIGR01414">
    <property type="entry name" value="autotrans_barl"/>
    <property type="match status" value="1"/>
</dbReference>
<dbReference type="RefSeq" id="WP_248683217.1">
    <property type="nucleotide sequence ID" value="NZ_JALPRY010000012.1"/>
</dbReference>
<gene>
    <name evidence="3" type="ORF">M0654_11535</name>
</gene>
<keyword evidence="1" id="KW-0732">Signal</keyword>
<sequence>MAEAKESGARPRLRLYSALLSLAVLPPLTAVAQSTWTGAGGSDFSDGTNWDTAPAAPGAGDAAVIPSGTPIAGSSAEVRTLDVSGGTLKVDADLTVSDGTQISGTGRVEVSTGGELNSNVGLTGGYLGVSGTLTGDVNGSGGTFINDGTVDGQAGINGGTLTNNGTLRDLGITSGGIVTNNATATVTGTTGVENGSLTNNGALNAIDVGSAGIFTNNSGASAGAVTNAGTASNAGSVSSLNNTSGSFTNGSGGTITGNTTVAGGTVTNNFLVTDVDVAEAAAFINNAGATAGAVTNAGTSSNGGTIASLDNTGGSFTNNNGGTLTGTTTVTGGTVTNNFVVTDVDVAEAAEFVNNLGATASVVTNAGTASNAGTVAALTNTGGTFSNNAGGTITGTTTVTGGTVTNNSAMADVDVAAGGTFVNNSAGNAGAVSNAGAGSNDGTMASLTITGGGFANTGTITGAATVTGGTLVNDGTVSGTVAIYTGGILAGTGSTGGLTVGAGGVVSPGPGFATISVTGDVTFEADSTYRADIDPSGLSDRIDATGAVTIDGGTLQILAASGSYAPTTIYTLLTGSSVSGEFDAVTTDLAFLSPTVTYGAGDVSLEIERNSVAFADVADTANGRSTAAAVEALDPANPLFSSILPLDAGTARTAFSQLSGETHASLKSALFQDSRFLRGTIIDRATGAAPTVELGGGSLWFATFGATSRFGSDGNASGFTGRTGGLVAGADGEVVDRLRLGGLLGYSQTWAGREADVESYHAGLYAVADWQPLTFTGGALYAWNQVSTDRSIDFGNFSDRLKANYDSRTAQVFGDLAWTVPAGDVVLQPFANLAYIHLDTDRFTESGGAAALTGRGGSEGIGLATLGLRWSADIPGELPATFSGMFGWRRGVGDLAPSTALAFAGASPFMIEGVTLARDSAVVEAGVSAQLSRTARLKFTYSGEFAGDLAVHALKANFSVDF</sequence>
<evidence type="ECO:0000313" key="3">
    <source>
        <dbReference type="EMBL" id="MCK8780614.1"/>
    </source>
</evidence>
<dbReference type="Pfam" id="PF03797">
    <property type="entry name" value="Autotransporter"/>
    <property type="match status" value="1"/>
</dbReference>
<accession>A0ABT0IRV9</accession>
<organism evidence="3 4">
    <name type="scientific">Neorhizobium turbinariae</name>
    <dbReference type="NCBI Taxonomy" id="2937795"/>
    <lineage>
        <taxon>Bacteria</taxon>
        <taxon>Pseudomonadati</taxon>
        <taxon>Pseudomonadota</taxon>
        <taxon>Alphaproteobacteria</taxon>
        <taxon>Hyphomicrobiales</taxon>
        <taxon>Rhizobiaceae</taxon>
        <taxon>Rhizobium/Agrobacterium group</taxon>
        <taxon>Neorhizobium</taxon>
    </lineage>
</organism>
<evidence type="ECO:0000313" key="4">
    <source>
        <dbReference type="Proteomes" id="UP001202827"/>
    </source>
</evidence>
<dbReference type="Proteomes" id="UP001202827">
    <property type="component" value="Unassembled WGS sequence"/>
</dbReference>
<comment type="caution">
    <text evidence="3">The sequence shown here is derived from an EMBL/GenBank/DDBJ whole genome shotgun (WGS) entry which is preliminary data.</text>
</comment>
<dbReference type="SUPFAM" id="SSF103515">
    <property type="entry name" value="Autotransporter"/>
    <property type="match status" value="1"/>
</dbReference>
<evidence type="ECO:0000259" key="2">
    <source>
        <dbReference type="PROSITE" id="PS51208"/>
    </source>
</evidence>
<proteinExistence type="predicted"/>
<name>A0ABT0IRV9_9HYPH</name>
<dbReference type="InterPro" id="IPR036709">
    <property type="entry name" value="Autotransporte_beta_dom_sf"/>
</dbReference>
<reference evidence="3 4" key="1">
    <citation type="submission" date="2022-04" db="EMBL/GenBank/DDBJ databases">
        <title>Rhizobium coralii sp. nov., isolated from coral Turbinaria peltata.</title>
        <authorList>
            <person name="Sun H."/>
        </authorList>
    </citation>
    <scope>NUCLEOTIDE SEQUENCE [LARGE SCALE GENOMIC DNA]</scope>
    <source>
        <strain evidence="3 4">NTR19</strain>
    </source>
</reference>
<dbReference type="PROSITE" id="PS51208">
    <property type="entry name" value="AUTOTRANSPORTER"/>
    <property type="match status" value="1"/>
</dbReference>
<feature type="chain" id="PRO_5047528983" evidence="1">
    <location>
        <begin position="33"/>
        <end position="962"/>
    </location>
</feature>
<dbReference type="InterPro" id="IPR005546">
    <property type="entry name" value="Autotransporte_beta"/>
</dbReference>
<keyword evidence="4" id="KW-1185">Reference proteome</keyword>
<evidence type="ECO:0000256" key="1">
    <source>
        <dbReference type="SAM" id="SignalP"/>
    </source>
</evidence>
<dbReference type="SMART" id="SM00869">
    <property type="entry name" value="Autotransporter"/>
    <property type="match status" value="1"/>
</dbReference>
<protein>
    <submittedName>
        <fullName evidence="3">Autotransporter domain-containing protein</fullName>
    </submittedName>
</protein>
<dbReference type="InterPro" id="IPR006315">
    <property type="entry name" value="OM_autotransptr_brl_dom"/>
</dbReference>